<evidence type="ECO:0000256" key="5">
    <source>
        <dbReference type="ARBA" id="ARBA00022989"/>
    </source>
</evidence>
<dbReference type="RefSeq" id="WP_092546278.1">
    <property type="nucleotide sequence ID" value="NZ_BOMJ01000047.1"/>
</dbReference>
<accession>A0A1H2B3Z2</accession>
<evidence type="ECO:0000313" key="9">
    <source>
        <dbReference type="EMBL" id="SDT52904.1"/>
    </source>
</evidence>
<feature type="transmembrane region" description="Helical" evidence="7">
    <location>
        <begin position="372"/>
        <end position="392"/>
    </location>
</feature>
<feature type="transmembrane region" description="Helical" evidence="7">
    <location>
        <begin position="219"/>
        <end position="243"/>
    </location>
</feature>
<proteinExistence type="predicted"/>
<keyword evidence="4 7" id="KW-0812">Transmembrane</keyword>
<evidence type="ECO:0000256" key="6">
    <source>
        <dbReference type="ARBA" id="ARBA00023136"/>
    </source>
</evidence>
<dbReference type="CDD" id="cd06173">
    <property type="entry name" value="MFS_MefA_like"/>
    <property type="match status" value="1"/>
</dbReference>
<keyword evidence="3" id="KW-1003">Cell membrane</keyword>
<gene>
    <name evidence="9" type="ORF">SAMN04489716_4318</name>
</gene>
<name>A0A1H2B3Z2_9ACTN</name>
<comment type="subcellular location">
    <subcellularLocation>
        <location evidence="1">Cell membrane</location>
        <topology evidence="1">Multi-pass membrane protein</topology>
    </subcellularLocation>
</comment>
<evidence type="ECO:0000256" key="4">
    <source>
        <dbReference type="ARBA" id="ARBA00022692"/>
    </source>
</evidence>
<evidence type="ECO:0000256" key="2">
    <source>
        <dbReference type="ARBA" id="ARBA00022448"/>
    </source>
</evidence>
<dbReference type="InterPro" id="IPR036259">
    <property type="entry name" value="MFS_trans_sf"/>
</dbReference>
<evidence type="ECO:0000313" key="10">
    <source>
        <dbReference type="Proteomes" id="UP000198688"/>
    </source>
</evidence>
<sequence>MSLWRNRDFTLLWGSQIVSTLGATITGTATPLLVLATTGSPLDAGLVGAAGTLPHLIANLPAGPLVDRWNRRRILLISEIVGAMTLLTIPVAIWFEALTTAQLCVVAFVQGLCFVFFGLAEDAALPMVVSPGELPAAIAHNEARGRAAALAGPPIGGALFGLDRALPFLLDGLSSIVAAGALLFLRRDLQKPPEGPAEPLWRSATTGIRYVWRNPLIRVSLLLIAVSNAVFQALVLVLVVLAGEQGATPSAVGLMMGVYSAGGLLGAIAAGRLHQRFSFRAVLVGINWIWAALLPLMLLTTHPFQVGVIGALCAFVGPLWNVVIFAYAGVVVPNELLGRVMSAGATVTWGVMPLASLAAGVLLTAVGPRGSLWALSGVMLAAAVAATVNPSVRTAPDRPAPTPVG</sequence>
<dbReference type="AlphaFoldDB" id="A0A1H2B3Z2"/>
<dbReference type="PROSITE" id="PS50850">
    <property type="entry name" value="MFS"/>
    <property type="match status" value="1"/>
</dbReference>
<evidence type="ECO:0000256" key="1">
    <source>
        <dbReference type="ARBA" id="ARBA00004651"/>
    </source>
</evidence>
<dbReference type="Gene3D" id="1.20.1250.20">
    <property type="entry name" value="MFS general substrate transporter like domains"/>
    <property type="match status" value="1"/>
</dbReference>
<evidence type="ECO:0000259" key="8">
    <source>
        <dbReference type="PROSITE" id="PS50850"/>
    </source>
</evidence>
<dbReference type="PANTHER" id="PTHR23513">
    <property type="entry name" value="INTEGRAL MEMBRANE EFFLUX PROTEIN-RELATED"/>
    <property type="match status" value="1"/>
</dbReference>
<protein>
    <submittedName>
        <fullName evidence="9">Predicted arabinose efflux permease, MFS family</fullName>
    </submittedName>
</protein>
<dbReference type="EMBL" id="LT629758">
    <property type="protein sequence ID" value="SDT52904.1"/>
    <property type="molecule type" value="Genomic_DNA"/>
</dbReference>
<feature type="transmembrane region" description="Helical" evidence="7">
    <location>
        <begin position="340"/>
        <end position="366"/>
    </location>
</feature>
<dbReference type="Pfam" id="PF05977">
    <property type="entry name" value="MFS_3"/>
    <property type="match status" value="1"/>
</dbReference>
<feature type="transmembrane region" description="Helical" evidence="7">
    <location>
        <begin position="249"/>
        <end position="270"/>
    </location>
</feature>
<feature type="transmembrane region" description="Helical" evidence="7">
    <location>
        <begin position="12"/>
        <end position="36"/>
    </location>
</feature>
<dbReference type="PANTHER" id="PTHR23513:SF6">
    <property type="entry name" value="MAJOR FACILITATOR SUPERFAMILY ASSOCIATED DOMAIN-CONTAINING PROTEIN"/>
    <property type="match status" value="1"/>
</dbReference>
<feature type="domain" description="Major facilitator superfamily (MFS) profile" evidence="8">
    <location>
        <begin position="1"/>
        <end position="394"/>
    </location>
</feature>
<feature type="transmembrane region" description="Helical" evidence="7">
    <location>
        <begin position="102"/>
        <end position="120"/>
    </location>
</feature>
<dbReference type="STRING" id="113562.SAMN04489716_4318"/>
<dbReference type="InterPro" id="IPR020846">
    <property type="entry name" value="MFS_dom"/>
</dbReference>
<organism evidence="9 10">
    <name type="scientific">Actinoplanes derwentensis</name>
    <dbReference type="NCBI Taxonomy" id="113562"/>
    <lineage>
        <taxon>Bacteria</taxon>
        <taxon>Bacillati</taxon>
        <taxon>Actinomycetota</taxon>
        <taxon>Actinomycetes</taxon>
        <taxon>Micromonosporales</taxon>
        <taxon>Micromonosporaceae</taxon>
        <taxon>Actinoplanes</taxon>
    </lineage>
</organism>
<reference evidence="9 10" key="1">
    <citation type="submission" date="2016-10" db="EMBL/GenBank/DDBJ databases">
        <authorList>
            <person name="de Groot N.N."/>
        </authorList>
    </citation>
    <scope>NUCLEOTIDE SEQUENCE [LARGE SCALE GENOMIC DNA]</scope>
    <source>
        <strain evidence="9 10">DSM 43941</strain>
    </source>
</reference>
<keyword evidence="5 7" id="KW-1133">Transmembrane helix</keyword>
<feature type="transmembrane region" description="Helical" evidence="7">
    <location>
        <begin position="277"/>
        <end position="298"/>
    </location>
</feature>
<dbReference type="OrthoDB" id="4544213at2"/>
<dbReference type="Proteomes" id="UP000198688">
    <property type="component" value="Chromosome I"/>
</dbReference>
<feature type="transmembrane region" description="Helical" evidence="7">
    <location>
        <begin position="304"/>
        <end position="328"/>
    </location>
</feature>
<dbReference type="SUPFAM" id="SSF103473">
    <property type="entry name" value="MFS general substrate transporter"/>
    <property type="match status" value="1"/>
</dbReference>
<dbReference type="InterPro" id="IPR010290">
    <property type="entry name" value="TM_effector"/>
</dbReference>
<keyword evidence="2" id="KW-0813">Transport</keyword>
<evidence type="ECO:0000256" key="3">
    <source>
        <dbReference type="ARBA" id="ARBA00022475"/>
    </source>
</evidence>
<dbReference type="GO" id="GO:0005886">
    <property type="term" value="C:plasma membrane"/>
    <property type="evidence" value="ECO:0007669"/>
    <property type="project" value="UniProtKB-SubCell"/>
</dbReference>
<feature type="transmembrane region" description="Helical" evidence="7">
    <location>
        <begin position="74"/>
        <end position="95"/>
    </location>
</feature>
<evidence type="ECO:0000256" key="7">
    <source>
        <dbReference type="SAM" id="Phobius"/>
    </source>
</evidence>
<keyword evidence="6 7" id="KW-0472">Membrane</keyword>
<keyword evidence="10" id="KW-1185">Reference proteome</keyword>
<dbReference type="GO" id="GO:0022857">
    <property type="term" value="F:transmembrane transporter activity"/>
    <property type="evidence" value="ECO:0007669"/>
    <property type="project" value="InterPro"/>
</dbReference>